<evidence type="ECO:0000256" key="5">
    <source>
        <dbReference type="ARBA" id="ARBA00022705"/>
    </source>
</evidence>
<reference evidence="12 13" key="1">
    <citation type="submission" date="2020-08" db="EMBL/GenBank/DDBJ databases">
        <title>Genome public.</title>
        <authorList>
            <person name="Liu C."/>
            <person name="Sun Q."/>
        </authorList>
    </citation>
    <scope>NUCLEOTIDE SEQUENCE [LARGE SCALE GENOMIC DNA]</scope>
    <source>
        <strain evidence="12 13">BX4</strain>
    </source>
</reference>
<dbReference type="Pfam" id="PF13177">
    <property type="entry name" value="DNA_pol3_delta2"/>
    <property type="match status" value="2"/>
</dbReference>
<dbReference type="PANTHER" id="PTHR11669:SF8">
    <property type="entry name" value="DNA POLYMERASE III SUBUNIT DELTA"/>
    <property type="match status" value="1"/>
</dbReference>
<evidence type="ECO:0000256" key="10">
    <source>
        <dbReference type="PROSITE-ProRule" id="PRU00433"/>
    </source>
</evidence>
<dbReference type="EMBL" id="JACOOZ010000011">
    <property type="protein sequence ID" value="MBC5668924.1"/>
    <property type="molecule type" value="Genomic_DNA"/>
</dbReference>
<sequence>MESGRILGQNHIIKHFENAIKMGKISHAYIINGEAGSGKMKLAVHFAKALQCEANNPDAADGNMQFDFGEGTGEKKKITGVACGHCKSCHQTDSGNQPDIKYVTHEKSGIGVDEIRDQINNDIDIKPYSSRYKIYIVPDSEKMTVQAQNALLKTIEEPPEYAIIILLTTNADMFLQTILSRCVLLNIRPVKEETIRNQLMSEYGIGNYEANVAAVFANGNPGKAIKLATSEDFKELKQQVVGTLLSLEKGGMDIITQRVKEAGSFKNQIDDYFGLMQTWFRDVLLYKATGDTEKLIFQDDYHEIVEMSEKISYFHINIILKSIDQAWNRIKSNVNFDITMEVLFLSIKERIKK</sequence>
<comment type="caution">
    <text evidence="12">The sequence shown here is derived from an EMBL/GenBank/DDBJ whole genome shotgun (WGS) entry which is preliminary data.</text>
</comment>
<dbReference type="InterPro" id="IPR027417">
    <property type="entry name" value="P-loop_NTPase"/>
</dbReference>
<evidence type="ECO:0000313" key="13">
    <source>
        <dbReference type="Proteomes" id="UP000597877"/>
    </source>
</evidence>
<keyword evidence="6 10" id="KW-0479">Metal-binding</keyword>
<keyword evidence="10" id="KW-0349">Heme</keyword>
<dbReference type="Gene3D" id="3.40.50.300">
    <property type="entry name" value="P-loop containing nucleotide triphosphate hydrolases"/>
    <property type="match status" value="1"/>
</dbReference>
<dbReference type="InterPro" id="IPR050238">
    <property type="entry name" value="DNA_Rep/Repair_Clamp_Loader"/>
</dbReference>
<dbReference type="InterPro" id="IPR009056">
    <property type="entry name" value="Cyt_c-like_dom"/>
</dbReference>
<evidence type="ECO:0000256" key="1">
    <source>
        <dbReference type="ARBA" id="ARBA00012417"/>
    </source>
</evidence>
<dbReference type="InterPro" id="IPR015199">
    <property type="entry name" value="DNA_pol_III_delta_C"/>
</dbReference>
<comment type="catalytic activity">
    <reaction evidence="9">
        <text>DNA(n) + a 2'-deoxyribonucleoside 5'-triphosphate = DNA(n+1) + diphosphate</text>
        <dbReference type="Rhea" id="RHEA:22508"/>
        <dbReference type="Rhea" id="RHEA-COMP:17339"/>
        <dbReference type="Rhea" id="RHEA-COMP:17340"/>
        <dbReference type="ChEBI" id="CHEBI:33019"/>
        <dbReference type="ChEBI" id="CHEBI:61560"/>
        <dbReference type="ChEBI" id="CHEBI:173112"/>
        <dbReference type="EC" id="2.7.7.7"/>
    </reaction>
</comment>
<keyword evidence="3" id="KW-0808">Transferase</keyword>
<dbReference type="Proteomes" id="UP000597877">
    <property type="component" value="Unassembled WGS sequence"/>
</dbReference>
<dbReference type="Pfam" id="PF09115">
    <property type="entry name" value="DNApol3-delta_C"/>
    <property type="match status" value="1"/>
</dbReference>
<proteinExistence type="predicted"/>
<dbReference type="RefSeq" id="WP_186840716.1">
    <property type="nucleotide sequence ID" value="NZ_JACOOZ010000011.1"/>
</dbReference>
<accession>A0ABR7F5N5</accession>
<evidence type="ECO:0000256" key="6">
    <source>
        <dbReference type="ARBA" id="ARBA00022723"/>
    </source>
</evidence>
<gene>
    <name evidence="12" type="ORF">H8S00_13190</name>
</gene>
<evidence type="ECO:0000313" key="12">
    <source>
        <dbReference type="EMBL" id="MBC5668924.1"/>
    </source>
</evidence>
<keyword evidence="4" id="KW-0548">Nucleotidyltransferase</keyword>
<evidence type="ECO:0000256" key="9">
    <source>
        <dbReference type="ARBA" id="ARBA00049244"/>
    </source>
</evidence>
<dbReference type="EC" id="2.7.7.7" evidence="1"/>
<evidence type="ECO:0000259" key="11">
    <source>
        <dbReference type="PROSITE" id="PS51007"/>
    </source>
</evidence>
<evidence type="ECO:0000256" key="2">
    <source>
        <dbReference type="ARBA" id="ARBA00014363"/>
    </source>
</evidence>
<dbReference type="PANTHER" id="PTHR11669">
    <property type="entry name" value="REPLICATION FACTOR C / DNA POLYMERASE III GAMMA-TAU SUBUNIT"/>
    <property type="match status" value="1"/>
</dbReference>
<evidence type="ECO:0000256" key="8">
    <source>
        <dbReference type="ARBA" id="ARBA00023004"/>
    </source>
</evidence>
<dbReference type="SUPFAM" id="SSF52540">
    <property type="entry name" value="P-loop containing nucleoside triphosphate hydrolases"/>
    <property type="match status" value="1"/>
</dbReference>
<organism evidence="12 13">
    <name type="scientific">Eubacterium segne</name>
    <dbReference type="NCBI Taxonomy" id="2763045"/>
    <lineage>
        <taxon>Bacteria</taxon>
        <taxon>Bacillati</taxon>
        <taxon>Bacillota</taxon>
        <taxon>Clostridia</taxon>
        <taxon>Eubacteriales</taxon>
        <taxon>Eubacteriaceae</taxon>
        <taxon>Eubacterium</taxon>
    </lineage>
</organism>
<keyword evidence="13" id="KW-1185">Reference proteome</keyword>
<evidence type="ECO:0000256" key="4">
    <source>
        <dbReference type="ARBA" id="ARBA00022695"/>
    </source>
</evidence>
<protein>
    <recommendedName>
        <fullName evidence="2">DNA polymerase III subunit delta'</fullName>
        <ecNumber evidence="1">2.7.7.7</ecNumber>
    </recommendedName>
</protein>
<keyword evidence="5" id="KW-0235">DNA replication</keyword>
<feature type="domain" description="Cytochrome c" evidence="11">
    <location>
        <begin position="57"/>
        <end position="172"/>
    </location>
</feature>
<dbReference type="PROSITE" id="PS51007">
    <property type="entry name" value="CYTC"/>
    <property type="match status" value="1"/>
</dbReference>
<name>A0ABR7F5N5_9FIRM</name>
<keyword evidence="7" id="KW-0239">DNA-directed DNA polymerase</keyword>
<evidence type="ECO:0000256" key="3">
    <source>
        <dbReference type="ARBA" id="ARBA00022679"/>
    </source>
</evidence>
<evidence type="ECO:0000256" key="7">
    <source>
        <dbReference type="ARBA" id="ARBA00022932"/>
    </source>
</evidence>
<keyword evidence="8 10" id="KW-0408">Iron</keyword>